<dbReference type="SUPFAM" id="SSF55031">
    <property type="entry name" value="Bacterial exopeptidase dimerisation domain"/>
    <property type="match status" value="1"/>
</dbReference>
<dbReference type="FunFam" id="3.30.70.360:FF:000001">
    <property type="entry name" value="N-acetyldiaminopimelate deacetylase"/>
    <property type="match status" value="1"/>
</dbReference>
<feature type="compositionally biased region" description="Basic residues" evidence="2">
    <location>
        <begin position="348"/>
        <end position="368"/>
    </location>
</feature>
<evidence type="ECO:0000256" key="1">
    <source>
        <dbReference type="ARBA" id="ARBA00022801"/>
    </source>
</evidence>
<reference evidence="3 4" key="1">
    <citation type="submission" date="2013-02" db="EMBL/GenBank/DDBJ databases">
        <authorList>
            <person name="Fiebig A."/>
            <person name="Goeker M."/>
            <person name="Klenk H.-P.P."/>
        </authorList>
    </citation>
    <scope>NUCLEOTIDE SEQUENCE [LARGE SCALE GENOMIC DNA]</scope>
    <source>
        <strain evidence="3 4">DSM 19309</strain>
    </source>
</reference>
<feature type="compositionally biased region" description="Basic and acidic residues" evidence="2">
    <location>
        <begin position="287"/>
        <end position="303"/>
    </location>
</feature>
<sequence length="429" mass="47166">MPVVNRIAAFAEDMAAWRHHLHRHPELSFDCHETAAFVAARLRDFGVDEIHEGIARTGVVALIQGRQPGPAIGLRADMDALPMPEQTGAPYASEIPGRMHACGHDGHTTMLLGAARYLAETRNFAGTAVLMFQPAEEDGGGGEVMVKEGVLDRFGVTQVYAMHTAPGIPVGEMATTPGPIHAAVDDFYVTLRGQGGHAAYPHEAVDPIPGACALVQALQTIPSRNLDPMKQLVVSVTQVHAGSAINVIPGDALVTGTVRSYDKGVQSMARQRIEEIVRGHRQHLRPFRRDRLPQRLPRHDQRPGPRRLRRRGRARGRDPRRPEPHARDGRGRLLLHAGAAPRRLCPPRQRRHAHVPPPRLRLRRPLRPARRELLRPRHRAGPAAGARPWRLRTPRRKWTAPSRARAGASPTRTPSPARPPSSAAATART</sequence>
<gene>
    <name evidence="3" type="ORF">Rumeso_02608</name>
</gene>
<dbReference type="HOGENOM" id="CLU_639179_0_0_5"/>
<feature type="region of interest" description="Disordered" evidence="2">
    <location>
        <begin position="280"/>
        <end position="429"/>
    </location>
</feature>
<dbReference type="PATRIC" id="fig|442562.3.peg.2570"/>
<evidence type="ECO:0000313" key="3">
    <source>
        <dbReference type="EMBL" id="EYD75826.1"/>
    </source>
</evidence>
<dbReference type="GO" id="GO:0019877">
    <property type="term" value="P:diaminopimelate biosynthetic process"/>
    <property type="evidence" value="ECO:0007669"/>
    <property type="project" value="UniProtKB-ARBA"/>
</dbReference>
<evidence type="ECO:0000313" key="4">
    <source>
        <dbReference type="Proteomes" id="UP000019666"/>
    </source>
</evidence>
<dbReference type="Proteomes" id="UP000019666">
    <property type="component" value="Unassembled WGS sequence"/>
</dbReference>
<dbReference type="AlphaFoldDB" id="A0A017HN69"/>
<dbReference type="InterPro" id="IPR017439">
    <property type="entry name" value="Amidohydrolase"/>
</dbReference>
<dbReference type="GO" id="GO:0047980">
    <property type="term" value="F:hippurate hydrolase activity"/>
    <property type="evidence" value="ECO:0007669"/>
    <property type="project" value="UniProtKB-EC"/>
</dbReference>
<dbReference type="PANTHER" id="PTHR11014:SF63">
    <property type="entry name" value="METALLOPEPTIDASE, PUTATIVE (AFU_ORTHOLOGUE AFUA_6G09600)-RELATED"/>
    <property type="match status" value="1"/>
</dbReference>
<organism evidence="3 4">
    <name type="scientific">Rubellimicrobium mesophilum DSM 19309</name>
    <dbReference type="NCBI Taxonomy" id="442562"/>
    <lineage>
        <taxon>Bacteria</taxon>
        <taxon>Pseudomonadati</taxon>
        <taxon>Pseudomonadota</taxon>
        <taxon>Alphaproteobacteria</taxon>
        <taxon>Rhodobacterales</taxon>
        <taxon>Roseobacteraceae</taxon>
        <taxon>Rubellimicrobium</taxon>
    </lineage>
</organism>
<dbReference type="Pfam" id="PF01546">
    <property type="entry name" value="Peptidase_M20"/>
    <property type="match status" value="1"/>
</dbReference>
<dbReference type="EMBL" id="AOSK01000065">
    <property type="protein sequence ID" value="EYD75826.1"/>
    <property type="molecule type" value="Genomic_DNA"/>
</dbReference>
<dbReference type="SUPFAM" id="SSF53187">
    <property type="entry name" value="Zn-dependent exopeptidases"/>
    <property type="match status" value="1"/>
</dbReference>
<keyword evidence="1 3" id="KW-0378">Hydrolase</keyword>
<name>A0A017HN69_9RHOB</name>
<proteinExistence type="predicted"/>
<keyword evidence="4" id="KW-1185">Reference proteome</keyword>
<dbReference type="STRING" id="442562.Rumeso_02608"/>
<dbReference type="GO" id="GO:0050118">
    <property type="term" value="F:N-acetyldiaminopimelate deacetylase activity"/>
    <property type="evidence" value="ECO:0007669"/>
    <property type="project" value="UniProtKB-ARBA"/>
</dbReference>
<feature type="compositionally biased region" description="Basic residues" evidence="2">
    <location>
        <begin position="304"/>
        <end position="314"/>
    </location>
</feature>
<dbReference type="PANTHER" id="PTHR11014">
    <property type="entry name" value="PEPTIDASE M20 FAMILY MEMBER"/>
    <property type="match status" value="1"/>
</dbReference>
<protein>
    <submittedName>
        <fullName evidence="3">Hippurate hydrolase</fullName>
        <ecNumber evidence="3">3.5.1.32</ecNumber>
    </submittedName>
</protein>
<dbReference type="InterPro" id="IPR036264">
    <property type="entry name" value="Bact_exopeptidase_dim_dom"/>
</dbReference>
<dbReference type="EC" id="3.5.1.32" evidence="3"/>
<dbReference type="Gene3D" id="3.40.630.10">
    <property type="entry name" value="Zn peptidases"/>
    <property type="match status" value="1"/>
</dbReference>
<comment type="caution">
    <text evidence="3">The sequence shown here is derived from an EMBL/GenBank/DDBJ whole genome shotgun (WGS) entry which is preliminary data.</text>
</comment>
<feature type="compositionally biased region" description="Basic residues" evidence="2">
    <location>
        <begin position="389"/>
        <end position="398"/>
    </location>
</feature>
<dbReference type="InterPro" id="IPR002933">
    <property type="entry name" value="Peptidase_M20"/>
</dbReference>
<evidence type="ECO:0000256" key="2">
    <source>
        <dbReference type="SAM" id="MobiDB-lite"/>
    </source>
</evidence>
<feature type="compositionally biased region" description="Low complexity" evidence="2">
    <location>
        <begin position="408"/>
        <end position="429"/>
    </location>
</feature>
<dbReference type="NCBIfam" id="TIGR01891">
    <property type="entry name" value="amidohydrolases"/>
    <property type="match status" value="1"/>
</dbReference>
<accession>A0A017HN69</accession>
<feature type="compositionally biased region" description="Basic and acidic residues" evidence="2">
    <location>
        <begin position="315"/>
        <end position="331"/>
    </location>
</feature>